<dbReference type="InterPro" id="IPR041698">
    <property type="entry name" value="Methyltransf_25"/>
</dbReference>
<dbReference type="Gene3D" id="3.40.50.150">
    <property type="entry name" value="Vaccinia Virus protein VP39"/>
    <property type="match status" value="1"/>
</dbReference>
<dbReference type="InterPro" id="IPR029063">
    <property type="entry name" value="SAM-dependent_MTases_sf"/>
</dbReference>
<protein>
    <recommendedName>
        <fullName evidence="1">Methyltransferase domain-containing protein</fullName>
    </recommendedName>
</protein>
<proteinExistence type="predicted"/>
<comment type="caution">
    <text evidence="2">The sequence shown here is derived from an EMBL/GenBank/DDBJ whole genome shotgun (WGS) entry which is preliminary data.</text>
</comment>
<dbReference type="CDD" id="cd02440">
    <property type="entry name" value="AdoMet_MTases"/>
    <property type="match status" value="1"/>
</dbReference>
<dbReference type="Pfam" id="PF13649">
    <property type="entry name" value="Methyltransf_25"/>
    <property type="match status" value="1"/>
</dbReference>
<dbReference type="SUPFAM" id="SSF53335">
    <property type="entry name" value="S-adenosyl-L-methionine-dependent methyltransferases"/>
    <property type="match status" value="1"/>
</dbReference>
<reference evidence="2" key="1">
    <citation type="submission" date="2017-07" db="EMBL/GenBank/DDBJ databases">
        <title>Leptospira spp. isolated from tropical soils.</title>
        <authorList>
            <person name="Thibeaux R."/>
            <person name="Iraola G."/>
            <person name="Ferres I."/>
            <person name="Bierque E."/>
            <person name="Girault D."/>
            <person name="Soupe-Gilbert M.-E."/>
            <person name="Picardeau M."/>
            <person name="Goarant C."/>
        </authorList>
    </citation>
    <scope>NUCLEOTIDE SEQUENCE [LARGE SCALE GENOMIC DNA]</scope>
    <source>
        <strain evidence="2">ATI7-C-A5</strain>
    </source>
</reference>
<evidence type="ECO:0000313" key="2">
    <source>
        <dbReference type="EMBL" id="PJZ92335.1"/>
    </source>
</evidence>
<dbReference type="Gene3D" id="2.20.25.110">
    <property type="entry name" value="S-adenosyl-L-methionine-dependent methyltransferases"/>
    <property type="match status" value="1"/>
</dbReference>
<feature type="domain" description="Methyltransferase" evidence="1">
    <location>
        <begin position="56"/>
        <end position="151"/>
    </location>
</feature>
<accession>A0A2N0BGV4</accession>
<sequence>MKDRLFFVFENVLRKLYMKEKTIDFDLVADLYDFYVNADLDLEFFLRETEGVDSPILELMAGTGRVSLPLLQRGRKLFCVDYSREMLQRLRNKTAPFGKNLETREADVRDFRFDRTFERILLPFHSLSEITDASDQKQVLKSVRNALSENGIFLLTLQNPNVRLKNADGLTRPMGEFPLPDERKLVLSYWNSYDPNRCIVTGIQFYEIYDSKNILMEKRFLPIRFRPIFQEQIYEYLHELDYEIVSVYGDYSYSPFEEDTSPFMIFKLGK</sequence>
<accession>A0A2N0B701</accession>
<evidence type="ECO:0000259" key="1">
    <source>
        <dbReference type="Pfam" id="PF13649"/>
    </source>
</evidence>
<dbReference type="EMBL" id="NPEF01000147">
    <property type="protein sequence ID" value="PJZ92335.1"/>
    <property type="molecule type" value="Genomic_DNA"/>
</dbReference>
<organism evidence="2">
    <name type="scientific">Leptospira ellisii</name>
    <dbReference type="NCBI Taxonomy" id="2023197"/>
    <lineage>
        <taxon>Bacteria</taxon>
        <taxon>Pseudomonadati</taxon>
        <taxon>Spirochaetota</taxon>
        <taxon>Spirochaetia</taxon>
        <taxon>Leptospirales</taxon>
        <taxon>Leptospiraceae</taxon>
        <taxon>Leptospira</taxon>
    </lineage>
</organism>
<gene>
    <name evidence="2" type="ORF">CH379_13770</name>
</gene>
<name>A0A2N0BGV4_9LEPT</name>
<dbReference type="AlphaFoldDB" id="A0A2N0BGV4"/>